<feature type="non-terminal residue" evidence="5">
    <location>
        <position position="1"/>
    </location>
</feature>
<evidence type="ECO:0000313" key="6">
    <source>
        <dbReference type="Proteomes" id="UP001057375"/>
    </source>
</evidence>
<feature type="transmembrane region" description="Helical" evidence="2">
    <location>
        <begin position="395"/>
        <end position="421"/>
    </location>
</feature>
<dbReference type="PROSITE" id="PS01186">
    <property type="entry name" value="EGF_2"/>
    <property type="match status" value="2"/>
</dbReference>
<dbReference type="PANTHER" id="PTHR24033">
    <property type="entry name" value="EGF-LIKE DOMAIN-CONTAINING PROTEIN"/>
    <property type="match status" value="1"/>
</dbReference>
<dbReference type="PROSITE" id="PS00022">
    <property type="entry name" value="EGF_1"/>
    <property type="match status" value="3"/>
</dbReference>
<evidence type="ECO:0000256" key="1">
    <source>
        <dbReference type="SAM" id="MobiDB-lite"/>
    </source>
</evidence>
<protein>
    <recommendedName>
        <fullName evidence="3 4">EGF-like domain-containing protein</fullName>
    </recommendedName>
</protein>
<dbReference type="InterPro" id="IPR051830">
    <property type="entry name" value="NOTCH_homolog"/>
</dbReference>
<accession>A0ABQ5JT43</accession>
<dbReference type="PANTHER" id="PTHR24033:SF224">
    <property type="entry name" value="C-TYPE LECTIN"/>
    <property type="match status" value="1"/>
</dbReference>
<feature type="region of interest" description="Disordered" evidence="1">
    <location>
        <begin position="499"/>
        <end position="520"/>
    </location>
</feature>
<feature type="domain" description="EGF-like" evidence="3 4">
    <location>
        <begin position="374"/>
        <end position="385"/>
    </location>
</feature>
<reference evidence="5" key="1">
    <citation type="submission" date="2022-03" db="EMBL/GenBank/DDBJ databases">
        <title>Draft genome sequence of Aduncisulcus paluster, a free-living microaerophilic Fornicata.</title>
        <authorList>
            <person name="Yuyama I."/>
            <person name="Kume K."/>
            <person name="Tamura T."/>
            <person name="Inagaki Y."/>
            <person name="Hashimoto T."/>
        </authorList>
    </citation>
    <scope>NUCLEOTIDE SEQUENCE</scope>
    <source>
        <strain evidence="5">NY0171</strain>
    </source>
</reference>
<organism evidence="5 6">
    <name type="scientific">Aduncisulcus paluster</name>
    <dbReference type="NCBI Taxonomy" id="2918883"/>
    <lineage>
        <taxon>Eukaryota</taxon>
        <taxon>Metamonada</taxon>
        <taxon>Carpediemonas-like organisms</taxon>
        <taxon>Aduncisulcus</taxon>
    </lineage>
</organism>
<feature type="region of interest" description="Disordered" evidence="1">
    <location>
        <begin position="534"/>
        <end position="556"/>
    </location>
</feature>
<comment type="caution">
    <text evidence="5">The sequence shown here is derived from an EMBL/GenBank/DDBJ whole genome shotgun (WGS) entry which is preliminary data.</text>
</comment>
<feature type="compositionally biased region" description="Low complexity" evidence="1">
    <location>
        <begin position="16"/>
        <end position="27"/>
    </location>
</feature>
<evidence type="ECO:0000259" key="3">
    <source>
        <dbReference type="PROSITE" id="PS00022"/>
    </source>
</evidence>
<feature type="domain" description="EGF-like" evidence="3 4">
    <location>
        <begin position="181"/>
        <end position="192"/>
    </location>
</feature>
<evidence type="ECO:0000256" key="2">
    <source>
        <dbReference type="SAM" id="Phobius"/>
    </source>
</evidence>
<feature type="compositionally biased region" description="Basic residues" evidence="1">
    <location>
        <begin position="537"/>
        <end position="549"/>
    </location>
</feature>
<dbReference type="EMBL" id="BQXS01011731">
    <property type="protein sequence ID" value="GKT16122.1"/>
    <property type="molecule type" value="Genomic_DNA"/>
</dbReference>
<sequence>DVFGPVSQDTTSACGSDSSSSSSSDSCSYLEDHRVCGVDYSAGNVDDTELTCICGSGYYEDLSSGECVLASSASSSSECSNCGGERGTCVYDSGDESSPLFCECSDGWYGTDCSSICPVSDDLGLCSGSSRGSCDAATHTCVCESGYYGSACNLYCDNLSRCGLHGQCAVDDDFFSEILYCKCDAGWYGSTCFTQYPVETVEYVNDDDETNPTIVDYVCGVNYSTDPSSSYSDYGTYSPDTDTYSCDCSSYGLITDASTSTCIDPATHPYYKDIAGNDTACLTCGTTTDSHGTCILGEGEDSLTAMCQCEYGWGNDSSTVSSSVSSCSVDMCGVSMDTYIESNVDPSSLCSSHGVCYSYDSSDSNNASNIQYACVCDDGWNGIMCGEEASNVFKIFLWIFSILFLVSFCFCIFGCTLWLCLKFKPQENAKIASQDEPTDPSPFQRISSHDGIVATTVVQVRDDASLSFQHDSSKEFEPPVAARAETIVTIKRRVKKSKLEEKERKRRKRKKIKVERKEEIGSQEDLVDLEASSVKKASSKRKKKIHFKHQIQVDQH</sequence>
<keyword evidence="2" id="KW-1133">Transmembrane helix</keyword>
<feature type="compositionally biased region" description="Basic residues" evidence="1">
    <location>
        <begin position="504"/>
        <end position="514"/>
    </location>
</feature>
<dbReference type="Gene3D" id="2.10.25.10">
    <property type="entry name" value="Laminin"/>
    <property type="match status" value="1"/>
</dbReference>
<dbReference type="Proteomes" id="UP001057375">
    <property type="component" value="Unassembled WGS sequence"/>
</dbReference>
<evidence type="ECO:0000259" key="4">
    <source>
        <dbReference type="PROSITE" id="PS01186"/>
    </source>
</evidence>
<gene>
    <name evidence="5" type="ORF">ADUPG1_010858</name>
</gene>
<keyword evidence="2" id="KW-0472">Membrane</keyword>
<keyword evidence="6" id="KW-1185">Reference proteome</keyword>
<proteinExistence type="predicted"/>
<keyword evidence="2" id="KW-0812">Transmembrane</keyword>
<feature type="domain" description="EGF-like" evidence="3">
    <location>
        <begin position="102"/>
        <end position="113"/>
    </location>
</feature>
<evidence type="ECO:0000313" key="5">
    <source>
        <dbReference type="EMBL" id="GKT16122.1"/>
    </source>
</evidence>
<feature type="region of interest" description="Disordered" evidence="1">
    <location>
        <begin position="1"/>
        <end position="27"/>
    </location>
</feature>
<dbReference type="SMART" id="SM00181">
    <property type="entry name" value="EGF"/>
    <property type="match status" value="4"/>
</dbReference>
<name>A0ABQ5JT43_9EUKA</name>
<dbReference type="InterPro" id="IPR000742">
    <property type="entry name" value="EGF"/>
</dbReference>